<dbReference type="SUPFAM" id="SSF57756">
    <property type="entry name" value="Retrovirus zinc finger-like domains"/>
    <property type="match status" value="1"/>
</dbReference>
<dbReference type="GO" id="GO:0003676">
    <property type="term" value="F:nucleic acid binding"/>
    <property type="evidence" value="ECO:0007669"/>
    <property type="project" value="InterPro"/>
</dbReference>
<organism evidence="1 2">
    <name type="scientific">Aquatica leii</name>
    <dbReference type="NCBI Taxonomy" id="1421715"/>
    <lineage>
        <taxon>Eukaryota</taxon>
        <taxon>Metazoa</taxon>
        <taxon>Ecdysozoa</taxon>
        <taxon>Arthropoda</taxon>
        <taxon>Hexapoda</taxon>
        <taxon>Insecta</taxon>
        <taxon>Pterygota</taxon>
        <taxon>Neoptera</taxon>
        <taxon>Endopterygota</taxon>
        <taxon>Coleoptera</taxon>
        <taxon>Polyphaga</taxon>
        <taxon>Elateriformia</taxon>
        <taxon>Elateroidea</taxon>
        <taxon>Lampyridae</taxon>
        <taxon>Luciolinae</taxon>
        <taxon>Aquatica</taxon>
    </lineage>
</organism>
<protein>
    <submittedName>
        <fullName evidence="1">Uncharacterized protein</fullName>
    </submittedName>
</protein>
<dbReference type="AlphaFoldDB" id="A0AAN7P5Z0"/>
<dbReference type="EMBL" id="JARPUR010000004">
    <property type="protein sequence ID" value="KAK4877497.1"/>
    <property type="molecule type" value="Genomic_DNA"/>
</dbReference>
<accession>A0AAN7P5Z0</accession>
<evidence type="ECO:0000313" key="1">
    <source>
        <dbReference type="EMBL" id="KAK4877497.1"/>
    </source>
</evidence>
<proteinExistence type="predicted"/>
<sequence length="373" mass="42504">MPPKTRFQTQTSVTAVPTVKNELVMEANSVVDATDLHKVESEGVVASGKTDLIYKTKITETVMSDYETCQFGRSKSSGPTLVTALGARKKSKKCDQTKSKKNSLEASLLSIASDLQLTHQNHEAIMNLNKTIVDVAQKISSSNDIKFSVNPTEIISNVNFCKHNNPESIVLFIESVEKILKIPNLHMPSFLTALIIKLDDHISEWWSSVVNFPWHQIKITLCEKYINKADIIFLSDKFINRSQRVNESFETFTSDVRSKALALNLQYTEEHLVSLIWAHCNQETYDIIKYFSHPSNFTELDHIIIKIESIARRNQSFQHTVAPISSSSSLELRPPPANQRQSHSLYCRYCRNYGHIIDNCKKLRDRRNSYPKN</sequence>
<keyword evidence="2" id="KW-1185">Reference proteome</keyword>
<reference evidence="2" key="1">
    <citation type="submission" date="2023-01" db="EMBL/GenBank/DDBJ databases">
        <title>Key to firefly adult light organ development and bioluminescence: homeobox transcription factors regulate luciferase expression and transportation to peroxisome.</title>
        <authorList>
            <person name="Fu X."/>
        </authorList>
    </citation>
    <scope>NUCLEOTIDE SEQUENCE [LARGE SCALE GENOMIC DNA]</scope>
</reference>
<gene>
    <name evidence="1" type="ORF">RN001_010003</name>
</gene>
<name>A0AAN7P5Z0_9COLE</name>
<dbReference type="GO" id="GO:0008270">
    <property type="term" value="F:zinc ion binding"/>
    <property type="evidence" value="ECO:0007669"/>
    <property type="project" value="InterPro"/>
</dbReference>
<dbReference type="Proteomes" id="UP001353858">
    <property type="component" value="Unassembled WGS sequence"/>
</dbReference>
<dbReference type="InterPro" id="IPR036875">
    <property type="entry name" value="Znf_CCHC_sf"/>
</dbReference>
<comment type="caution">
    <text evidence="1">The sequence shown here is derived from an EMBL/GenBank/DDBJ whole genome shotgun (WGS) entry which is preliminary data.</text>
</comment>
<evidence type="ECO:0000313" key="2">
    <source>
        <dbReference type="Proteomes" id="UP001353858"/>
    </source>
</evidence>